<protein>
    <recommendedName>
        <fullName evidence="1">UspA domain-containing protein</fullName>
    </recommendedName>
</protein>
<evidence type="ECO:0000313" key="3">
    <source>
        <dbReference type="Proteomes" id="UP000620224"/>
    </source>
</evidence>
<dbReference type="SUPFAM" id="SSF52402">
    <property type="entry name" value="Adenine nucleotide alpha hydrolases-like"/>
    <property type="match status" value="1"/>
</dbReference>
<proteinExistence type="predicted"/>
<organism evidence="2 3">
    <name type="scientific">Streptomyces lucensis JCM 4490</name>
    <dbReference type="NCBI Taxonomy" id="1306176"/>
    <lineage>
        <taxon>Bacteria</taxon>
        <taxon>Bacillati</taxon>
        <taxon>Actinomycetota</taxon>
        <taxon>Actinomycetes</taxon>
        <taxon>Kitasatosporales</taxon>
        <taxon>Streptomycetaceae</taxon>
        <taxon>Streptomyces</taxon>
    </lineage>
</organism>
<reference evidence="2 3" key="1">
    <citation type="journal article" date="2014" name="Int. J. Syst. Evol. Microbiol.">
        <title>Complete genome sequence of Corynebacterium casei LMG S-19264T (=DSM 44701T), isolated from a smear-ripened cheese.</title>
        <authorList>
            <consortium name="US DOE Joint Genome Institute (JGI-PGF)"/>
            <person name="Walter F."/>
            <person name="Albersmeier A."/>
            <person name="Kalinowski J."/>
            <person name="Ruckert C."/>
        </authorList>
    </citation>
    <scope>NUCLEOTIDE SEQUENCE [LARGE SCALE GENOMIC DNA]</scope>
    <source>
        <strain evidence="2 3">JCM 4490</strain>
    </source>
</reference>
<dbReference type="Gene3D" id="3.40.50.620">
    <property type="entry name" value="HUPs"/>
    <property type="match status" value="1"/>
</dbReference>
<accession>A0A918MPZ2</accession>
<dbReference type="AlphaFoldDB" id="A0A918MPZ2"/>
<feature type="domain" description="UspA" evidence="1">
    <location>
        <begin position="2"/>
        <end position="134"/>
    </location>
</feature>
<comment type="caution">
    <text evidence="2">The sequence shown here is derived from an EMBL/GenBank/DDBJ whole genome shotgun (WGS) entry which is preliminary data.</text>
</comment>
<evidence type="ECO:0000313" key="2">
    <source>
        <dbReference type="EMBL" id="GGW42917.1"/>
    </source>
</evidence>
<keyword evidence="3" id="KW-1185">Reference proteome</keyword>
<dbReference type="InterPro" id="IPR006016">
    <property type="entry name" value="UspA"/>
</dbReference>
<evidence type="ECO:0000259" key="1">
    <source>
        <dbReference type="Pfam" id="PF00582"/>
    </source>
</evidence>
<name>A0A918MPZ2_9ACTN</name>
<dbReference type="Proteomes" id="UP000620224">
    <property type="component" value="Unassembled WGS sequence"/>
</dbReference>
<gene>
    <name evidence="2" type="ORF">GCM10010503_19310</name>
</gene>
<dbReference type="EMBL" id="BMUE01000003">
    <property type="protein sequence ID" value="GGW42917.1"/>
    <property type="molecule type" value="Genomic_DNA"/>
</dbReference>
<dbReference type="Pfam" id="PF00582">
    <property type="entry name" value="Usp"/>
    <property type="match status" value="1"/>
</dbReference>
<dbReference type="RefSeq" id="WP_308431547.1">
    <property type="nucleotide sequence ID" value="NZ_BMUE01000003.1"/>
</dbReference>
<sequence length="136" mass="14112">MVVGFDLDGTDEAVLRFAFDAASRRAAALRVVHGRRPGGAAASPADTGLDTGAAQHAGEPLTDVLRPWQEKFPDVTVTEQAVIGRAASHLVDVSRDACLVVVGRTARHAALGAHIGPVTDALVRRAVAPVAVVPHE</sequence>
<dbReference type="InterPro" id="IPR014729">
    <property type="entry name" value="Rossmann-like_a/b/a_fold"/>
</dbReference>